<dbReference type="EMBL" id="KZ821468">
    <property type="protein sequence ID" value="PYH32353.1"/>
    <property type="molecule type" value="Genomic_DNA"/>
</dbReference>
<reference evidence="2" key="1">
    <citation type="submission" date="2016-12" db="EMBL/GenBank/DDBJ databases">
        <title>The genomes of Aspergillus section Nigri reveals drivers in fungal speciation.</title>
        <authorList>
            <consortium name="DOE Joint Genome Institute"/>
            <person name="Vesth T.C."/>
            <person name="Nybo J."/>
            <person name="Theobald S."/>
            <person name="Brandl J."/>
            <person name="Frisvad J.C."/>
            <person name="Nielsen K.F."/>
            <person name="Lyhne E.K."/>
            <person name="Kogle M.E."/>
            <person name="Kuo A."/>
            <person name="Riley R."/>
            <person name="Clum A."/>
            <person name="Nolan M."/>
            <person name="Lipzen A."/>
            <person name="Salamov A."/>
            <person name="Henrissat B."/>
            <person name="Wiebenga A."/>
            <person name="De Vries R.P."/>
            <person name="Grigoriev I.V."/>
            <person name="Mortensen U.H."/>
            <person name="Andersen M.R."/>
            <person name="Baker S.E."/>
        </authorList>
    </citation>
    <scope>NUCLEOTIDE SEQUENCE [LARGE SCALE GENOMIC DNA]</scope>
    <source>
        <strain evidence="2">CBS 115656</strain>
    </source>
</reference>
<dbReference type="Proteomes" id="UP000247647">
    <property type="component" value="Unassembled WGS sequence"/>
</dbReference>
<dbReference type="AlphaFoldDB" id="A0A318YIF4"/>
<evidence type="ECO:0000256" key="1">
    <source>
        <dbReference type="SAM" id="MobiDB-lite"/>
    </source>
</evidence>
<keyword evidence="3" id="KW-1185">Reference proteome</keyword>
<proteinExistence type="predicted"/>
<dbReference type="RefSeq" id="XP_025477831.1">
    <property type="nucleotide sequence ID" value="XM_025617844.1"/>
</dbReference>
<accession>A0A318YIF4</accession>
<protein>
    <submittedName>
        <fullName evidence="2">Uncharacterized protein</fullName>
    </submittedName>
</protein>
<feature type="compositionally biased region" description="Basic residues" evidence="1">
    <location>
        <begin position="59"/>
        <end position="69"/>
    </location>
</feature>
<evidence type="ECO:0000313" key="3">
    <source>
        <dbReference type="Proteomes" id="UP000247647"/>
    </source>
</evidence>
<feature type="region of interest" description="Disordered" evidence="1">
    <location>
        <begin position="1"/>
        <end position="69"/>
    </location>
</feature>
<sequence>MRQKDRDPRRWPFKLLAERQPRRQGGVRASSRSSPLVFSYTHTHTHTHRQTDRQIHTGTHTHTHSRSHTYIHIPVTCRLFRSVGGSSRAKTP</sequence>
<dbReference type="GeneID" id="37120300"/>
<name>A0A318YIF4_ASPNB</name>
<feature type="compositionally biased region" description="Basic and acidic residues" evidence="1">
    <location>
        <begin position="1"/>
        <end position="21"/>
    </location>
</feature>
<evidence type="ECO:0000313" key="2">
    <source>
        <dbReference type="EMBL" id="PYH32353.1"/>
    </source>
</evidence>
<organism evidence="2 3">
    <name type="scientific">Aspergillus neoniger (strain CBS 115656)</name>
    <dbReference type="NCBI Taxonomy" id="1448310"/>
    <lineage>
        <taxon>Eukaryota</taxon>
        <taxon>Fungi</taxon>
        <taxon>Dikarya</taxon>
        <taxon>Ascomycota</taxon>
        <taxon>Pezizomycotina</taxon>
        <taxon>Eurotiomycetes</taxon>
        <taxon>Eurotiomycetidae</taxon>
        <taxon>Eurotiales</taxon>
        <taxon>Aspergillaceae</taxon>
        <taxon>Aspergillus</taxon>
        <taxon>Aspergillus subgen. Circumdati</taxon>
    </lineage>
</organism>
<gene>
    <name evidence="2" type="ORF">BO87DRAFT_107713</name>
</gene>